<evidence type="ECO:0008006" key="4">
    <source>
        <dbReference type="Google" id="ProtNLM"/>
    </source>
</evidence>
<evidence type="ECO:0000313" key="2">
    <source>
        <dbReference type="EMBL" id="GGD65806.1"/>
    </source>
</evidence>
<name>A0A916YXW4_9BACL</name>
<organism evidence="2 3">
    <name type="scientific">Paenibacillus nasutitermitis</name>
    <dbReference type="NCBI Taxonomy" id="1652958"/>
    <lineage>
        <taxon>Bacteria</taxon>
        <taxon>Bacillati</taxon>
        <taxon>Bacillota</taxon>
        <taxon>Bacilli</taxon>
        <taxon>Bacillales</taxon>
        <taxon>Paenibacillaceae</taxon>
        <taxon>Paenibacillus</taxon>
    </lineage>
</organism>
<feature type="signal peptide" evidence="1">
    <location>
        <begin position="1"/>
        <end position="17"/>
    </location>
</feature>
<proteinExistence type="predicted"/>
<keyword evidence="1" id="KW-0732">Signal</keyword>
<dbReference type="RefSeq" id="WP_188992248.1">
    <property type="nucleotide sequence ID" value="NZ_BMHP01000002.1"/>
</dbReference>
<sequence length="284" mass="31410">MRLIGLTLLIAAVSLTAACSRFGHHEEPVPKTTMNHNHEMMQMNHGGHVAFDSPKIKTIAAWKLSDENPQPGKTTTITVQIDDERGKPVKEFDINHEKQMHLIVVSRDLASFDHIHPVYNGNGQFQVKTAFPAAGDYKLIADYMPAGGSAVNNSTWVAVRGTASKAVPVEPDKILVKTVNGVKVELTYDHLMAGMDLELTFHLTDARSHEPIKDLEPYLGAVGHVVILNSEVQKYLHVHPMEEKAGGPDAKFMTSFPEGGIYKVWGEFKRKGETFLVPFVIKVP</sequence>
<accession>A0A916YXW4</accession>
<evidence type="ECO:0000256" key="1">
    <source>
        <dbReference type="SAM" id="SignalP"/>
    </source>
</evidence>
<reference evidence="2" key="1">
    <citation type="journal article" date="2014" name="Int. J. Syst. Evol. Microbiol.">
        <title>Complete genome sequence of Corynebacterium casei LMG S-19264T (=DSM 44701T), isolated from a smear-ripened cheese.</title>
        <authorList>
            <consortium name="US DOE Joint Genome Institute (JGI-PGF)"/>
            <person name="Walter F."/>
            <person name="Albersmeier A."/>
            <person name="Kalinowski J."/>
            <person name="Ruckert C."/>
        </authorList>
    </citation>
    <scope>NUCLEOTIDE SEQUENCE</scope>
    <source>
        <strain evidence="2">CGMCC 1.15178</strain>
    </source>
</reference>
<dbReference type="PROSITE" id="PS51257">
    <property type="entry name" value="PROKAR_LIPOPROTEIN"/>
    <property type="match status" value="1"/>
</dbReference>
<dbReference type="Proteomes" id="UP000612456">
    <property type="component" value="Unassembled WGS sequence"/>
</dbReference>
<reference evidence="2" key="2">
    <citation type="submission" date="2020-09" db="EMBL/GenBank/DDBJ databases">
        <authorList>
            <person name="Sun Q."/>
            <person name="Zhou Y."/>
        </authorList>
    </citation>
    <scope>NUCLEOTIDE SEQUENCE</scope>
    <source>
        <strain evidence="2">CGMCC 1.15178</strain>
    </source>
</reference>
<protein>
    <recommendedName>
        <fullName evidence="4">YtkA-like domain-containing protein</fullName>
    </recommendedName>
</protein>
<comment type="caution">
    <text evidence="2">The sequence shown here is derived from an EMBL/GenBank/DDBJ whole genome shotgun (WGS) entry which is preliminary data.</text>
</comment>
<evidence type="ECO:0000313" key="3">
    <source>
        <dbReference type="Proteomes" id="UP000612456"/>
    </source>
</evidence>
<gene>
    <name evidence="2" type="ORF">GCM10010911_24470</name>
</gene>
<dbReference type="EMBL" id="BMHP01000002">
    <property type="protein sequence ID" value="GGD65806.1"/>
    <property type="molecule type" value="Genomic_DNA"/>
</dbReference>
<feature type="chain" id="PRO_5038394791" description="YtkA-like domain-containing protein" evidence="1">
    <location>
        <begin position="18"/>
        <end position="284"/>
    </location>
</feature>
<dbReference type="AlphaFoldDB" id="A0A916YXW4"/>
<keyword evidence="3" id="KW-1185">Reference proteome</keyword>